<dbReference type="AlphaFoldDB" id="A0A1F7RQN4"/>
<evidence type="ECO:0000256" key="1">
    <source>
        <dbReference type="SAM" id="Phobius"/>
    </source>
</evidence>
<keyword evidence="1" id="KW-0812">Transmembrane</keyword>
<keyword evidence="2" id="KW-0645">Protease</keyword>
<reference evidence="2 3" key="1">
    <citation type="journal article" date="2016" name="Nat. Commun.">
        <title>Thousands of microbial genomes shed light on interconnected biogeochemical processes in an aquifer system.</title>
        <authorList>
            <person name="Anantharaman K."/>
            <person name="Brown C.T."/>
            <person name="Hug L.A."/>
            <person name="Sharon I."/>
            <person name="Castelle C.J."/>
            <person name="Probst A.J."/>
            <person name="Thomas B.C."/>
            <person name="Singh A."/>
            <person name="Wilkins M.J."/>
            <person name="Karaoz U."/>
            <person name="Brodie E.L."/>
            <person name="Williams K.H."/>
            <person name="Hubbard S.S."/>
            <person name="Banfield J.F."/>
        </authorList>
    </citation>
    <scope>NUCLEOTIDE SEQUENCE [LARGE SCALE GENOMIC DNA]</scope>
</reference>
<keyword evidence="2" id="KW-0378">Hydrolase</keyword>
<comment type="caution">
    <text evidence="2">The sequence shown here is derived from an EMBL/GenBank/DDBJ whole genome shotgun (WGS) entry which is preliminary data.</text>
</comment>
<feature type="non-terminal residue" evidence="2">
    <location>
        <position position="89"/>
    </location>
</feature>
<dbReference type="EMBL" id="MGDD01000281">
    <property type="protein sequence ID" value="OGL43304.1"/>
    <property type="molecule type" value="Genomic_DNA"/>
</dbReference>
<evidence type="ECO:0000313" key="3">
    <source>
        <dbReference type="Proteomes" id="UP000179266"/>
    </source>
</evidence>
<dbReference type="Proteomes" id="UP000179266">
    <property type="component" value="Unassembled WGS sequence"/>
</dbReference>
<feature type="non-terminal residue" evidence="2">
    <location>
        <position position="1"/>
    </location>
</feature>
<sequence length="89" mass="9441">KGLGLALLLGILTPFVFAAPGAVMFMGDSRDFETGRIASAGPLANIILASITLPIFLMLYETPVKEIIGFICLINAFLATFNLLPFGPL</sequence>
<keyword evidence="1" id="KW-1133">Transmembrane helix</keyword>
<keyword evidence="1" id="KW-0472">Membrane</keyword>
<name>A0A1F7RQN4_9BACT</name>
<gene>
    <name evidence="2" type="ORF">A2161_20470</name>
</gene>
<organism evidence="2 3">
    <name type="scientific">Candidatus Schekmanbacteria bacterium RBG_13_48_7</name>
    <dbReference type="NCBI Taxonomy" id="1817878"/>
    <lineage>
        <taxon>Bacteria</taxon>
        <taxon>Candidatus Schekmaniibacteriota</taxon>
    </lineage>
</organism>
<proteinExistence type="predicted"/>
<evidence type="ECO:0000313" key="2">
    <source>
        <dbReference type="EMBL" id="OGL43304.1"/>
    </source>
</evidence>
<dbReference type="GO" id="GO:0006508">
    <property type="term" value="P:proteolysis"/>
    <property type="evidence" value="ECO:0007669"/>
    <property type="project" value="UniProtKB-KW"/>
</dbReference>
<feature type="transmembrane region" description="Helical" evidence="1">
    <location>
        <begin position="42"/>
        <end position="60"/>
    </location>
</feature>
<protein>
    <submittedName>
        <fullName evidence="2">Zn-dependent protease</fullName>
    </submittedName>
</protein>
<dbReference type="GO" id="GO:0008233">
    <property type="term" value="F:peptidase activity"/>
    <property type="evidence" value="ECO:0007669"/>
    <property type="project" value="UniProtKB-KW"/>
</dbReference>
<accession>A0A1F7RQN4</accession>
<feature type="transmembrane region" description="Helical" evidence="1">
    <location>
        <begin position="67"/>
        <end position="86"/>
    </location>
</feature>